<accession>A0A091MMS8</accession>
<keyword evidence="3" id="KW-1185">Reference proteome</keyword>
<dbReference type="GO" id="GO:0046599">
    <property type="term" value="P:regulation of centriole replication"/>
    <property type="evidence" value="ECO:0007669"/>
    <property type="project" value="TreeGrafter"/>
</dbReference>
<proteinExistence type="predicted"/>
<feature type="region of interest" description="Disordered" evidence="1">
    <location>
        <begin position="1"/>
        <end position="35"/>
    </location>
</feature>
<reference evidence="2 3" key="1">
    <citation type="submission" date="2014-04" db="EMBL/GenBank/DDBJ databases">
        <title>Genome evolution of avian class.</title>
        <authorList>
            <person name="Zhang G."/>
            <person name="Li C."/>
        </authorList>
    </citation>
    <scope>NUCLEOTIDE SEQUENCE [LARGE SCALE GENOMIC DNA]</scope>
    <source>
        <strain evidence="2">BGI_N310</strain>
    </source>
</reference>
<dbReference type="PANTHER" id="PTHR21553">
    <property type="entry name" value="ALMS1-RELATED"/>
    <property type="match status" value="1"/>
</dbReference>
<feature type="region of interest" description="Disordered" evidence="1">
    <location>
        <begin position="150"/>
        <end position="171"/>
    </location>
</feature>
<feature type="compositionally biased region" description="Basic and acidic residues" evidence="1">
    <location>
        <begin position="291"/>
        <end position="303"/>
    </location>
</feature>
<dbReference type="AlphaFoldDB" id="A0A091MMS8"/>
<dbReference type="Proteomes" id="UP000053537">
    <property type="component" value="Unassembled WGS sequence"/>
</dbReference>
<feature type="non-terminal residue" evidence="2">
    <location>
        <position position="339"/>
    </location>
</feature>
<dbReference type="PANTHER" id="PTHR21553:SF22">
    <property type="entry name" value="CENTROSOME-ASSOCIATED PROTEIN ALMS1"/>
    <property type="match status" value="1"/>
</dbReference>
<feature type="non-terminal residue" evidence="2">
    <location>
        <position position="1"/>
    </location>
</feature>
<gene>
    <name evidence="2" type="ORF">N310_12556</name>
</gene>
<dbReference type="GO" id="GO:0008017">
    <property type="term" value="F:microtubule binding"/>
    <property type="evidence" value="ECO:0007669"/>
    <property type="project" value="TreeGrafter"/>
</dbReference>
<dbReference type="EMBL" id="KK832806">
    <property type="protein sequence ID" value="KFP77842.1"/>
    <property type="molecule type" value="Genomic_DNA"/>
</dbReference>
<feature type="compositionally biased region" description="Polar residues" evidence="1">
    <location>
        <begin position="157"/>
        <end position="166"/>
    </location>
</feature>
<feature type="compositionally biased region" description="Basic and acidic residues" evidence="1">
    <location>
        <begin position="320"/>
        <end position="339"/>
    </location>
</feature>
<evidence type="ECO:0000256" key="1">
    <source>
        <dbReference type="SAM" id="MobiDB-lite"/>
    </source>
</evidence>
<organism evidence="2 3">
    <name type="scientific">Acanthisitta chloris</name>
    <name type="common">rifleman</name>
    <dbReference type="NCBI Taxonomy" id="57068"/>
    <lineage>
        <taxon>Eukaryota</taxon>
        <taxon>Metazoa</taxon>
        <taxon>Chordata</taxon>
        <taxon>Craniata</taxon>
        <taxon>Vertebrata</taxon>
        <taxon>Euteleostomi</taxon>
        <taxon>Archelosauria</taxon>
        <taxon>Archosauria</taxon>
        <taxon>Dinosauria</taxon>
        <taxon>Saurischia</taxon>
        <taxon>Theropoda</taxon>
        <taxon>Coelurosauria</taxon>
        <taxon>Aves</taxon>
        <taxon>Neognathae</taxon>
        <taxon>Neoaves</taxon>
        <taxon>Telluraves</taxon>
        <taxon>Australaves</taxon>
        <taxon>Passeriformes</taxon>
        <taxon>Acanthisittidae</taxon>
        <taxon>Acanthisitta</taxon>
    </lineage>
</organism>
<feature type="compositionally biased region" description="Polar residues" evidence="1">
    <location>
        <begin position="255"/>
        <end position="271"/>
    </location>
</feature>
<dbReference type="GO" id="GO:0005813">
    <property type="term" value="C:centrosome"/>
    <property type="evidence" value="ECO:0007669"/>
    <property type="project" value="TreeGrafter"/>
</dbReference>
<name>A0A091MMS8_9PASS</name>
<feature type="compositionally biased region" description="Polar residues" evidence="1">
    <location>
        <begin position="305"/>
        <end position="319"/>
    </location>
</feature>
<evidence type="ECO:0000313" key="3">
    <source>
        <dbReference type="Proteomes" id="UP000053537"/>
    </source>
</evidence>
<feature type="region of interest" description="Disordered" evidence="1">
    <location>
        <begin position="75"/>
        <end position="106"/>
    </location>
</feature>
<dbReference type="GO" id="GO:0005829">
    <property type="term" value="C:cytosol"/>
    <property type="evidence" value="ECO:0007669"/>
    <property type="project" value="TreeGrafter"/>
</dbReference>
<protein>
    <submittedName>
        <fullName evidence="2">Alstrom syndrome protein 1</fullName>
    </submittedName>
</protein>
<feature type="region of interest" description="Disordered" evidence="1">
    <location>
        <begin position="252"/>
        <end position="339"/>
    </location>
</feature>
<sequence>PIATTPPRGDWREESLSHSSSETQGSVTSGMSLGEAIRQKTAANWGMEPWYQLPAEVDGSCLTAASETKLGLTCERNDLSESPTLEEGMLPSAEASRRQSPGAPACGSLIDIQDSRFSPYLPLLMCSTRGQRFADETLVRESGTEFIPLRGVPDVSGASQECSEPSHTPEAASLMDRDIPSAFCPLSQHPLPVGHTEPDDTNCDGALSPQTSLSAQLVSNEANKGCENGTNEEALMAQTREDLANSTPKVMLENKPSQTGVSLPKQPWSTSVHDRHVSCDNNEPAAGLGFSEKEKELLRRDELSASENSSGETALTENSGKSEREMQKEKVKMAESEAE</sequence>
<feature type="compositionally biased region" description="Polar residues" evidence="1">
    <location>
        <begin position="17"/>
        <end position="31"/>
    </location>
</feature>
<dbReference type="GO" id="GO:0005814">
    <property type="term" value="C:centriole"/>
    <property type="evidence" value="ECO:0007669"/>
    <property type="project" value="TreeGrafter"/>
</dbReference>
<evidence type="ECO:0000313" key="2">
    <source>
        <dbReference type="EMBL" id="KFP77842.1"/>
    </source>
</evidence>